<dbReference type="InterPro" id="IPR010730">
    <property type="entry name" value="HET"/>
</dbReference>
<protein>
    <recommendedName>
        <fullName evidence="2">Heterokaryon incompatibility domain-containing protein</fullName>
    </recommendedName>
</protein>
<evidence type="ECO:0000259" key="2">
    <source>
        <dbReference type="Pfam" id="PF06985"/>
    </source>
</evidence>
<reference evidence="3 4" key="1">
    <citation type="submission" date="2017-06" db="EMBL/GenBank/DDBJ databases">
        <title>Comparative genomic analysis of Ambrosia Fusariam Clade fungi.</title>
        <authorList>
            <person name="Stajich J.E."/>
            <person name="Carrillo J."/>
            <person name="Kijimoto T."/>
            <person name="Eskalen A."/>
            <person name="O'Donnell K."/>
            <person name="Kasson M."/>
        </authorList>
    </citation>
    <scope>NUCLEOTIDE SEQUENCE [LARGE SCALE GENOMIC DNA]</scope>
    <source>
        <strain evidence="3 4">UCR1854</strain>
    </source>
</reference>
<dbReference type="Proteomes" id="UP000287124">
    <property type="component" value="Unassembled WGS sequence"/>
</dbReference>
<feature type="domain" description="Heterokaryon incompatibility" evidence="2">
    <location>
        <begin position="1728"/>
        <end position="1884"/>
    </location>
</feature>
<dbReference type="Pfam" id="PF26639">
    <property type="entry name" value="Het-6_barrel"/>
    <property type="match status" value="1"/>
</dbReference>
<dbReference type="NCBIfam" id="NF047352">
    <property type="entry name" value="P_loop_sacsin"/>
    <property type="match status" value="1"/>
</dbReference>
<dbReference type="Pfam" id="PF06985">
    <property type="entry name" value="HET"/>
    <property type="match status" value="1"/>
</dbReference>
<dbReference type="EMBL" id="MIKF01000053">
    <property type="protein sequence ID" value="RTE80635.1"/>
    <property type="molecule type" value="Genomic_DNA"/>
</dbReference>
<gene>
    <name evidence="3" type="ORF">BHE90_004825</name>
</gene>
<name>A0A430LY16_9HYPO</name>
<feature type="region of interest" description="Disordered" evidence="1">
    <location>
        <begin position="1398"/>
        <end position="1423"/>
    </location>
</feature>
<proteinExistence type="predicted"/>
<evidence type="ECO:0000313" key="3">
    <source>
        <dbReference type="EMBL" id="RTE80635.1"/>
    </source>
</evidence>
<dbReference type="InterPro" id="IPR052895">
    <property type="entry name" value="HetReg/Transcr_Mod"/>
</dbReference>
<dbReference type="SUPFAM" id="SSF55874">
    <property type="entry name" value="ATPase domain of HSP90 chaperone/DNA topoisomerase II/histidine kinase"/>
    <property type="match status" value="1"/>
</dbReference>
<dbReference type="SUPFAM" id="SSF56399">
    <property type="entry name" value="ADP-ribosylation"/>
    <property type="match status" value="1"/>
</dbReference>
<comment type="caution">
    <text evidence="3">The sequence shown here is derived from an EMBL/GenBank/DDBJ whole genome shotgun (WGS) entry which is preliminary data.</text>
</comment>
<evidence type="ECO:0000313" key="4">
    <source>
        <dbReference type="Proteomes" id="UP000287124"/>
    </source>
</evidence>
<dbReference type="InterPro" id="IPR036890">
    <property type="entry name" value="HATPase_C_sf"/>
</dbReference>
<accession>A0A430LY16</accession>
<keyword evidence="4" id="KW-1185">Reference proteome</keyword>
<organism evidence="3 4">
    <name type="scientific">Fusarium euwallaceae</name>
    <dbReference type="NCBI Taxonomy" id="1147111"/>
    <lineage>
        <taxon>Eukaryota</taxon>
        <taxon>Fungi</taxon>
        <taxon>Dikarya</taxon>
        <taxon>Ascomycota</taxon>
        <taxon>Pezizomycotina</taxon>
        <taxon>Sordariomycetes</taxon>
        <taxon>Hypocreomycetidae</taxon>
        <taxon>Hypocreales</taxon>
        <taxon>Nectriaceae</taxon>
        <taxon>Fusarium</taxon>
        <taxon>Fusarium solani species complex</taxon>
    </lineage>
</organism>
<dbReference type="PANTHER" id="PTHR24148">
    <property type="entry name" value="ANKYRIN REPEAT DOMAIN-CONTAINING PROTEIN 39 HOMOLOG-RELATED"/>
    <property type="match status" value="1"/>
</dbReference>
<dbReference type="PANTHER" id="PTHR24148:SF73">
    <property type="entry name" value="HET DOMAIN PROTEIN (AFU_ORTHOLOGUE AFUA_8G01020)"/>
    <property type="match status" value="1"/>
</dbReference>
<sequence>MAPGLYRLSESNNLYQDLREHFYGSWRHPNKRATVRAIYCVKDNEFDASYRGRRFSEYCTREGGRFKLRYHGTRRACHVGETGHVLRPCDNSECGVCGILKHSFKIPVQCQGSMFGNGVYSSTVSSKADIFAESHHIHSTLHAVFICRVVSNRPQYLRRPDNCRTRPDPGYDSVEAVLDRNGGRVRSLSCSLANTNLKMLRYNGGSDLPKSESEAKKHIAKIRKARDKDKKSGIAGMMDNAIGILSDDLYQKPSHFILEFLQNADDGTYDVPEPTLIITLSLKDKDKTVRFDANEVGFTRKNVDSLCDLGSSSKVHSDQATGHKGIGFKSVFKVADKVWIKSGHYSFKFDARERLGTVDPIWTRFPDDEREGYTSIRLRFLPKLDVSALADELLKLDAQLLLFLRKIERIEVHVIPEKGQRARPPRVLRRCTDSKIPDGLQQFTLISDYASPFLVSSHRADKLGNDHRRKGRKYSHILLAFPEMSSRQPPTATQNVYSFLPIRNYGFRFIIQTDFLLTASREDIDSSSDWNLKLRDELPQALLTAINRFNSRRLYDAWLPYITFDYTQPGFFEDLGKDVLKLLSGEPILKSITGRFMPPAELTRIPASLADTDGSSMIPRAFCHYDLVSPELASQFPGTLDGLGVKTLSNEEFLSQISYFIQRFPEMFQTQPPAWHSRLASILLRLARSPGYKTQIAELPIILLQDGRWVAPDEGQLVFPLRSSVGPVPKGISTLEVHRDVAEDSFRFELAKEFGAKESGLRMVCDIITKAHEDMTFAPQDVDTDELVSHIVFLYRAQWIRTSVSTKIWFVAEDESRDRGNHMYVDSNLEYSASFVFPGGHRSKFRFLHGKYEIAFSKVQGNENPKHWKKWIRENFGVAHLPRLVSIAAGDKTNFILSRDFRYLMDNQSSEIVLNVLKYHWTHYSRWIQETPTDAAEKEKKRSKERLRSELSSWHVQCRGGPFVELKKTCLPRTNVLVGLGLWGHSSGMQGHAQGYPLLDISDPQDSGWDFLQNFDVVVELKPVNFINRLLDLQRTTDTTRAAVSVLYDHIVACAEDSQLGAIRKAFEENDLIFIPPTEGRPGRWVGLDECTWEGFTCLRKIPDLKRHYPSHQHETLFRKYLNIPVANLRTLVSEVQQVTSSDSLTYIRDLFIATSRRMDAATLSEFKDAAIVKQLSGRKIWPITKSGSSDGFESLMANDDVWYIPNHGHLRKTFSGKLPFLAFDTATLAQINQLLRPFGLDRRIISKAANSSTHRMGEALCMVDYTKALTEKAEFIARLIPLSHADRRAILRRLGAISVYQTQKVSVQWSVFTQTAGIVYGHEESGRVSVMTKEDGLDIYLVSEDSNIYCPPLELTEELAATCGITNPEHVQLLTHILVQQDVQRISSDLDRKGIPNDLEGFDNTNAKLPEPSSAGVKISSSIDGHSNNKSLQVQPLTNDYIDRVPSPASYIARTTEWDEVQKRYRLVTVGPRTRSIKYGVTALSMPDSLASDGHSEMEDNFIGQLYVSSFLRDVVGDGYKPSVHWTSPLRNMAGHSPFKDGASDTSTFTVQDTLGRFKQFLEQQGLHGIDSLADSVTFHIETIVSEESLYSGFTLNAHQAKKAERLSLTRPANIPLAEAFILAVVCNLHDEPRIAFFDDPWRHYHGGSLSLEAPSGYWARFNESARPLHIRGAANVQAVSSEDSNCYRYRDLRPGEMRLFKLAPGTDDEPLKGTIHHVLADSDEEYQALSYVWGDISSSLAPHFIETPEGALQITFSLHSAMRAIRDEKVDTMLWIDAICINQDSVTEKAIQIRLLSTIFQSATQVVAWLGPENQSQNGGGVIENLKSINNCARESKSTYWRTFLESIKSKNESRGCDIDIWADLDAFLDSPWFKRVWIVQELVLPTKVTLVCGKSTMDWDEFFKAIQLCERGLNSGYGHQLEDPLILQHASPAYALGMARESLKEGRNKFGFLRLLDMFAHCQATKLVDKLFALLGLGSDCNQQEFNPDYDSTIQQVVQRYAACFVQKGHIMDLLCRAGMNKSYGFCSWIPEWTRHNFPQTISTWDASKGSFYAGRREHPTAQVRETSGSGLSVLQISGLSVDKITSVATIREISKDGTDYMGTAADFHNLIEFIHSYPSGESKNSILLKLPIGDARKPHLESTKDRLRTYRDFVDQETRDWPDELEELVWGNKKRSPEEGKVVKQYWQTSQAFMNRISKAVFCRTERGYAGLVPGGSQKGDEICVFGGGKAPFVLRKRVGEEFTLVGECYIYGLMYGTENVKETQERQFCIV</sequence>
<dbReference type="Gene3D" id="3.90.228.10">
    <property type="match status" value="1"/>
</dbReference>
<evidence type="ECO:0000256" key="1">
    <source>
        <dbReference type="SAM" id="MobiDB-lite"/>
    </source>
</evidence>
<dbReference type="Gene3D" id="3.30.565.10">
    <property type="entry name" value="Histidine kinase-like ATPase, C-terminal domain"/>
    <property type="match status" value="1"/>
</dbReference>